<name>A0ABY6B7H5_9GAMM</name>
<dbReference type="Gene3D" id="3.40.1710.10">
    <property type="entry name" value="abc type-2 transporter like domain"/>
    <property type="match status" value="1"/>
</dbReference>
<gene>
    <name evidence="10" type="ORF">N4264_14960</name>
</gene>
<feature type="transmembrane region" description="Helical" evidence="8">
    <location>
        <begin position="342"/>
        <end position="364"/>
    </location>
</feature>
<dbReference type="InterPro" id="IPR051449">
    <property type="entry name" value="ABC-2_transporter_component"/>
</dbReference>
<keyword evidence="3 8" id="KW-0813">Transport</keyword>
<evidence type="ECO:0000256" key="3">
    <source>
        <dbReference type="ARBA" id="ARBA00022448"/>
    </source>
</evidence>
<feature type="transmembrane region" description="Helical" evidence="8">
    <location>
        <begin position="21"/>
        <end position="41"/>
    </location>
</feature>
<accession>A0ABY6B7H5</accession>
<dbReference type="RefSeq" id="WP_261693037.1">
    <property type="nucleotide sequence ID" value="NZ_CP104694.1"/>
</dbReference>
<protein>
    <recommendedName>
        <fullName evidence="8">Transport permease protein</fullName>
    </recommendedName>
</protein>
<proteinExistence type="inferred from homology"/>
<comment type="similarity">
    <text evidence="2 8">Belongs to the ABC-2 integral membrane protein family.</text>
</comment>
<dbReference type="Pfam" id="PF12698">
    <property type="entry name" value="ABC2_membrane_3"/>
    <property type="match status" value="1"/>
</dbReference>
<evidence type="ECO:0000256" key="5">
    <source>
        <dbReference type="ARBA" id="ARBA00022692"/>
    </source>
</evidence>
<evidence type="ECO:0000256" key="6">
    <source>
        <dbReference type="ARBA" id="ARBA00022989"/>
    </source>
</evidence>
<dbReference type="PANTHER" id="PTHR30294">
    <property type="entry name" value="MEMBRANE COMPONENT OF ABC TRANSPORTER YHHJ-RELATED"/>
    <property type="match status" value="1"/>
</dbReference>
<feature type="domain" description="ABC transmembrane type-2" evidence="9">
    <location>
        <begin position="140"/>
        <end position="367"/>
    </location>
</feature>
<evidence type="ECO:0000259" key="9">
    <source>
        <dbReference type="PROSITE" id="PS51012"/>
    </source>
</evidence>
<evidence type="ECO:0000313" key="10">
    <source>
        <dbReference type="EMBL" id="UXI66051.1"/>
    </source>
</evidence>
<evidence type="ECO:0000256" key="4">
    <source>
        <dbReference type="ARBA" id="ARBA00022475"/>
    </source>
</evidence>
<organism evidence="10 11">
    <name type="scientific">Tahibacter amnicola</name>
    <dbReference type="NCBI Taxonomy" id="2976241"/>
    <lineage>
        <taxon>Bacteria</taxon>
        <taxon>Pseudomonadati</taxon>
        <taxon>Pseudomonadota</taxon>
        <taxon>Gammaproteobacteria</taxon>
        <taxon>Lysobacterales</taxon>
        <taxon>Rhodanobacteraceae</taxon>
        <taxon>Tahibacter</taxon>
    </lineage>
</organism>
<keyword evidence="6 8" id="KW-1133">Transmembrane helix</keyword>
<sequence length="369" mass="40718">MIRRVLGLLRKEVVQLLRDPVVLFIVLFLYTVEAVTCTRALTFEVRHLPFGVVDQDRSVASRRLIELFDLSEAFDLTRQSDTPTAVGEWLDRNTVGMVLVIPPGFERDHRAGMRPALQLLLDGTYSNTAESALHYAHALAARFDAEQPPLLVPTGSAHAMAIPRVWYNPDQSTKTFMVLSMIALAGMMVGAMVPAASIVREKERGTIEQLMVTPIRTGELFFAKTVPTVALNVLALFPALIIVALFQVPFRGSLATLLVMAAVFQLSAVAFGVLVASVTRSTQQALLLAFFGLFPIMFLSGTVTPIESMPPLLQRLSLLSPLRYYMEIMQGIFLKGTGWHELWPQAMALLAVGSSLFAMAAAIFRRRMV</sequence>
<dbReference type="EMBL" id="CP104694">
    <property type="protein sequence ID" value="UXI66051.1"/>
    <property type="molecule type" value="Genomic_DNA"/>
</dbReference>
<evidence type="ECO:0000313" key="11">
    <source>
        <dbReference type="Proteomes" id="UP001064632"/>
    </source>
</evidence>
<feature type="transmembrane region" description="Helical" evidence="8">
    <location>
        <begin position="220"/>
        <end position="248"/>
    </location>
</feature>
<feature type="transmembrane region" description="Helical" evidence="8">
    <location>
        <begin position="285"/>
        <end position="306"/>
    </location>
</feature>
<keyword evidence="11" id="KW-1185">Reference proteome</keyword>
<reference evidence="10" key="1">
    <citation type="submission" date="2022-09" db="EMBL/GenBank/DDBJ databases">
        <title>Tahibacter sp. nov., isolated from a fresh water.</title>
        <authorList>
            <person name="Baek J.H."/>
            <person name="Lee J.K."/>
            <person name="Kim J.M."/>
            <person name="Jeon C.O."/>
        </authorList>
    </citation>
    <scope>NUCLEOTIDE SEQUENCE</scope>
    <source>
        <strain evidence="10">W38</strain>
    </source>
</reference>
<dbReference type="InterPro" id="IPR013525">
    <property type="entry name" value="ABC2_TM"/>
</dbReference>
<keyword evidence="7 8" id="KW-0472">Membrane</keyword>
<keyword evidence="5 8" id="KW-0812">Transmembrane</keyword>
<evidence type="ECO:0000256" key="8">
    <source>
        <dbReference type="RuleBase" id="RU361157"/>
    </source>
</evidence>
<dbReference type="PROSITE" id="PS51012">
    <property type="entry name" value="ABC_TM2"/>
    <property type="match status" value="1"/>
</dbReference>
<evidence type="ECO:0000256" key="1">
    <source>
        <dbReference type="ARBA" id="ARBA00004651"/>
    </source>
</evidence>
<keyword evidence="4 8" id="KW-1003">Cell membrane</keyword>
<evidence type="ECO:0000256" key="7">
    <source>
        <dbReference type="ARBA" id="ARBA00023136"/>
    </source>
</evidence>
<feature type="transmembrane region" description="Helical" evidence="8">
    <location>
        <begin position="176"/>
        <end position="199"/>
    </location>
</feature>
<dbReference type="Proteomes" id="UP001064632">
    <property type="component" value="Chromosome"/>
</dbReference>
<dbReference type="PRINTS" id="PR00164">
    <property type="entry name" value="ABC2TRNSPORT"/>
</dbReference>
<dbReference type="PANTHER" id="PTHR30294:SF29">
    <property type="entry name" value="MULTIDRUG ABC TRANSPORTER PERMEASE YBHS-RELATED"/>
    <property type="match status" value="1"/>
</dbReference>
<evidence type="ECO:0000256" key="2">
    <source>
        <dbReference type="ARBA" id="ARBA00007783"/>
    </source>
</evidence>
<dbReference type="InterPro" id="IPR047817">
    <property type="entry name" value="ABC2_TM_bact-type"/>
</dbReference>
<feature type="transmembrane region" description="Helical" evidence="8">
    <location>
        <begin position="254"/>
        <end position="278"/>
    </location>
</feature>
<comment type="subcellular location">
    <subcellularLocation>
        <location evidence="8">Cell inner membrane</location>
        <topology evidence="8">Multi-pass membrane protein</topology>
    </subcellularLocation>
    <subcellularLocation>
        <location evidence="1">Cell membrane</location>
        <topology evidence="1">Multi-pass membrane protein</topology>
    </subcellularLocation>
</comment>
<dbReference type="InterPro" id="IPR000412">
    <property type="entry name" value="ABC_2_transport"/>
</dbReference>